<sequence length="179" mass="19028">MICGIRFESITAWIWSLFPAVMLEIVQHASFLIDSFGDLSSGASAGSTPALMTIWVCKSLPVTMFPTALSAGVCTSVLSWPSSSTSRLGILASTTAWIASVVPSLKYEIAQHASISVSTSTEKISLASVGSALLTICQSGCGFFPRHKLESVHVAVRISDILEDWNRDKTGSIALQDST</sequence>
<reference evidence="2" key="2">
    <citation type="submission" date="2021-01" db="EMBL/GenBank/DDBJ databases">
        <authorList>
            <person name="Schikora-Tamarit M.A."/>
        </authorList>
    </citation>
    <scope>NUCLEOTIDE SEQUENCE</scope>
    <source>
        <strain evidence="2">NCAIM Y.01608</strain>
    </source>
</reference>
<dbReference type="AlphaFoldDB" id="A0A9P8PIS0"/>
<feature type="chain" id="PRO_5040368606" evidence="1">
    <location>
        <begin position="24"/>
        <end position="179"/>
    </location>
</feature>
<evidence type="ECO:0000313" key="2">
    <source>
        <dbReference type="EMBL" id="KAH3672592.1"/>
    </source>
</evidence>
<keyword evidence="1" id="KW-0732">Signal</keyword>
<name>A0A9P8PIS0_9ASCO</name>
<accession>A0A9P8PIS0</accession>
<comment type="caution">
    <text evidence="2">The sequence shown here is derived from an EMBL/GenBank/DDBJ whole genome shotgun (WGS) entry which is preliminary data.</text>
</comment>
<evidence type="ECO:0000313" key="3">
    <source>
        <dbReference type="Proteomes" id="UP000788993"/>
    </source>
</evidence>
<dbReference type="EMBL" id="JAEUBD010000753">
    <property type="protein sequence ID" value="KAH3672592.1"/>
    <property type="molecule type" value="Genomic_DNA"/>
</dbReference>
<proteinExistence type="predicted"/>
<gene>
    <name evidence="2" type="ORF">OGATHE_002237</name>
</gene>
<dbReference type="Proteomes" id="UP000788993">
    <property type="component" value="Unassembled WGS sequence"/>
</dbReference>
<reference evidence="2" key="1">
    <citation type="journal article" date="2021" name="Open Biol.">
        <title>Shared evolutionary footprints suggest mitochondrial oxidative damage underlies multiple complex I losses in fungi.</title>
        <authorList>
            <person name="Schikora-Tamarit M.A."/>
            <person name="Marcet-Houben M."/>
            <person name="Nosek J."/>
            <person name="Gabaldon T."/>
        </authorList>
    </citation>
    <scope>NUCLEOTIDE SEQUENCE</scope>
    <source>
        <strain evidence="2">NCAIM Y.01608</strain>
    </source>
</reference>
<feature type="signal peptide" evidence="1">
    <location>
        <begin position="1"/>
        <end position="23"/>
    </location>
</feature>
<organism evidence="2 3">
    <name type="scientific">Ogataea polymorpha</name>
    <dbReference type="NCBI Taxonomy" id="460523"/>
    <lineage>
        <taxon>Eukaryota</taxon>
        <taxon>Fungi</taxon>
        <taxon>Dikarya</taxon>
        <taxon>Ascomycota</taxon>
        <taxon>Saccharomycotina</taxon>
        <taxon>Pichiomycetes</taxon>
        <taxon>Pichiales</taxon>
        <taxon>Pichiaceae</taxon>
        <taxon>Ogataea</taxon>
    </lineage>
</organism>
<keyword evidence="3" id="KW-1185">Reference proteome</keyword>
<protein>
    <submittedName>
        <fullName evidence="2">Uncharacterized protein</fullName>
    </submittedName>
</protein>
<evidence type="ECO:0000256" key="1">
    <source>
        <dbReference type="SAM" id="SignalP"/>
    </source>
</evidence>